<dbReference type="Pfam" id="PF13426">
    <property type="entry name" value="PAS_9"/>
    <property type="match status" value="1"/>
</dbReference>
<dbReference type="Proteomes" id="UP000189627">
    <property type="component" value="Chromosome 1"/>
</dbReference>
<keyword evidence="1" id="KW-0805">Transcription regulation</keyword>
<proteinExistence type="predicted"/>
<dbReference type="OrthoDB" id="8533716at2"/>
<keyword evidence="3" id="KW-0804">Transcription</keyword>
<evidence type="ECO:0000313" key="6">
    <source>
        <dbReference type="Proteomes" id="UP000189627"/>
    </source>
</evidence>
<dbReference type="PRINTS" id="PR00038">
    <property type="entry name" value="HTHLUXR"/>
</dbReference>
<evidence type="ECO:0000256" key="2">
    <source>
        <dbReference type="ARBA" id="ARBA00023125"/>
    </source>
</evidence>
<evidence type="ECO:0000256" key="3">
    <source>
        <dbReference type="ARBA" id="ARBA00023163"/>
    </source>
</evidence>
<dbReference type="InterPro" id="IPR035965">
    <property type="entry name" value="PAS-like_dom_sf"/>
</dbReference>
<dbReference type="InterPro" id="IPR000792">
    <property type="entry name" value="Tscrpt_reg_LuxR_C"/>
</dbReference>
<dbReference type="InterPro" id="IPR016032">
    <property type="entry name" value="Sig_transdc_resp-reg_C-effctor"/>
</dbReference>
<gene>
    <name evidence="5" type="ORF">BJN34_15075</name>
</gene>
<dbReference type="GO" id="GO:0003677">
    <property type="term" value="F:DNA binding"/>
    <property type="evidence" value="ECO:0007669"/>
    <property type="project" value="UniProtKB-KW"/>
</dbReference>
<dbReference type="AlphaFoldDB" id="A0A1U9URF1"/>
<dbReference type="Pfam" id="PF00196">
    <property type="entry name" value="GerE"/>
    <property type="match status" value="1"/>
</dbReference>
<organism evidence="5 6">
    <name type="scientific">Cupriavidus necator</name>
    <name type="common">Alcaligenes eutrophus</name>
    <name type="synonym">Ralstonia eutropha</name>
    <dbReference type="NCBI Taxonomy" id="106590"/>
    <lineage>
        <taxon>Bacteria</taxon>
        <taxon>Pseudomonadati</taxon>
        <taxon>Pseudomonadota</taxon>
        <taxon>Betaproteobacteria</taxon>
        <taxon>Burkholderiales</taxon>
        <taxon>Burkholderiaceae</taxon>
        <taxon>Cupriavidus</taxon>
    </lineage>
</organism>
<dbReference type="EMBL" id="CP017757">
    <property type="protein sequence ID" value="AQV95200.1"/>
    <property type="molecule type" value="Genomic_DNA"/>
</dbReference>
<dbReference type="InterPro" id="IPR000014">
    <property type="entry name" value="PAS"/>
</dbReference>
<dbReference type="SUPFAM" id="SSF46894">
    <property type="entry name" value="C-terminal effector domain of the bipartite response regulators"/>
    <property type="match status" value="1"/>
</dbReference>
<dbReference type="RefSeq" id="WP_078197408.1">
    <property type="nucleotide sequence ID" value="NZ_CP017757.2"/>
</dbReference>
<dbReference type="PANTHER" id="PTHR44688">
    <property type="entry name" value="DNA-BINDING TRANSCRIPTIONAL ACTIVATOR DEVR_DOSR"/>
    <property type="match status" value="1"/>
</dbReference>
<accession>A0A1U9URF1</accession>
<evidence type="ECO:0000256" key="1">
    <source>
        <dbReference type="ARBA" id="ARBA00023015"/>
    </source>
</evidence>
<reference evidence="6" key="1">
    <citation type="submission" date="2017-02" db="EMBL/GenBank/DDBJ databases">
        <title>Complete genome sequence of Cupriavidus necator strain NH9, a 3-chlorobenzoate degrader.</title>
        <authorList>
            <person name="Moriuchi R."/>
            <person name="Dohra H."/>
            <person name="Ogawa N."/>
        </authorList>
    </citation>
    <scope>NUCLEOTIDE SEQUENCE [LARGE SCALE GENOMIC DNA]</scope>
    <source>
        <strain evidence="6">NH9</strain>
    </source>
</reference>
<dbReference type="GO" id="GO:0006355">
    <property type="term" value="P:regulation of DNA-templated transcription"/>
    <property type="evidence" value="ECO:0007669"/>
    <property type="project" value="InterPro"/>
</dbReference>
<name>A0A1U9URF1_CUPNE</name>
<dbReference type="NCBIfam" id="TIGR00229">
    <property type="entry name" value="sensory_box"/>
    <property type="match status" value="1"/>
</dbReference>
<dbReference type="SMART" id="SM00421">
    <property type="entry name" value="HTH_LUXR"/>
    <property type="match status" value="1"/>
</dbReference>
<evidence type="ECO:0000313" key="5">
    <source>
        <dbReference type="EMBL" id="AQV95200.1"/>
    </source>
</evidence>
<feature type="domain" description="HTH luxR-type" evidence="4">
    <location>
        <begin position="124"/>
        <end position="189"/>
    </location>
</feature>
<keyword evidence="2" id="KW-0238">DNA-binding</keyword>
<dbReference type="Gene3D" id="1.10.10.10">
    <property type="entry name" value="Winged helix-like DNA-binding domain superfamily/Winged helix DNA-binding domain"/>
    <property type="match status" value="1"/>
</dbReference>
<dbReference type="PROSITE" id="PS50043">
    <property type="entry name" value="HTH_LUXR_2"/>
    <property type="match status" value="1"/>
</dbReference>
<dbReference type="SUPFAM" id="SSF55785">
    <property type="entry name" value="PYP-like sensor domain (PAS domain)"/>
    <property type="match status" value="1"/>
</dbReference>
<dbReference type="CDD" id="cd06170">
    <property type="entry name" value="LuxR_C_like"/>
    <property type="match status" value="1"/>
</dbReference>
<sequence length="189" mass="21536">MEQIRPEDIGEMELAFRLAPLGLLVTRKRVICSYNQAFGDMFGFSISALTGMSIDALYPSYDEFEYTGQRMTQAMRQQDGFYSDERIMRHRTGRVFWCRVTGRAFDTEVPLDGAVWVFEDLSARRTVHAELTRREREIAQFLVAGSSSKVIGRALSISPRTVEAHRSRLMKKLNARSASELIACLIGRD</sequence>
<dbReference type="Gene3D" id="3.30.450.20">
    <property type="entry name" value="PAS domain"/>
    <property type="match status" value="1"/>
</dbReference>
<protein>
    <submittedName>
        <fullName evidence="5">PAS domain S-box protein</fullName>
    </submittedName>
</protein>
<dbReference type="InterPro" id="IPR036388">
    <property type="entry name" value="WH-like_DNA-bd_sf"/>
</dbReference>
<evidence type="ECO:0000259" key="4">
    <source>
        <dbReference type="PROSITE" id="PS50043"/>
    </source>
</evidence>
<dbReference type="PROSITE" id="PS00622">
    <property type="entry name" value="HTH_LUXR_1"/>
    <property type="match status" value="1"/>
</dbReference>
<dbReference type="CDD" id="cd00130">
    <property type="entry name" value="PAS"/>
    <property type="match status" value="1"/>
</dbReference>
<dbReference type="KEGG" id="cuh:BJN34_15075"/>
<dbReference type="PANTHER" id="PTHR44688:SF16">
    <property type="entry name" value="DNA-BINDING TRANSCRIPTIONAL ACTIVATOR DEVR_DOSR"/>
    <property type="match status" value="1"/>
</dbReference>